<protein>
    <submittedName>
        <fullName evidence="7">Metallophosphoesterase</fullName>
    </submittedName>
</protein>
<keyword evidence="2" id="KW-0378">Hydrolase</keyword>
<evidence type="ECO:0000256" key="5">
    <source>
        <dbReference type="SAM" id="MobiDB-lite"/>
    </source>
</evidence>
<dbReference type="SUPFAM" id="SSF56300">
    <property type="entry name" value="Metallo-dependent phosphatases"/>
    <property type="match status" value="1"/>
</dbReference>
<evidence type="ECO:0000313" key="8">
    <source>
        <dbReference type="Proteomes" id="UP000002008"/>
    </source>
</evidence>
<dbReference type="PATRIC" id="fig|324602.8.peg.2541"/>
<dbReference type="KEGG" id="cau:Caur_2244"/>
<dbReference type="GO" id="GO:0016020">
    <property type="term" value="C:membrane"/>
    <property type="evidence" value="ECO:0007669"/>
    <property type="project" value="GOC"/>
</dbReference>
<dbReference type="Pfam" id="PF00149">
    <property type="entry name" value="Metallophos"/>
    <property type="match status" value="1"/>
</dbReference>
<evidence type="ECO:0000259" key="6">
    <source>
        <dbReference type="Pfam" id="PF00149"/>
    </source>
</evidence>
<name>A9WFV3_CHLAA</name>
<dbReference type="eggNOG" id="COG1409">
    <property type="taxonomic scope" value="Bacteria"/>
</dbReference>
<feature type="compositionally biased region" description="Polar residues" evidence="5">
    <location>
        <begin position="282"/>
        <end position="295"/>
    </location>
</feature>
<organism evidence="7 8">
    <name type="scientific">Chloroflexus aurantiacus (strain ATCC 29366 / DSM 635 / J-10-fl)</name>
    <dbReference type="NCBI Taxonomy" id="324602"/>
    <lineage>
        <taxon>Bacteria</taxon>
        <taxon>Bacillati</taxon>
        <taxon>Chloroflexota</taxon>
        <taxon>Chloroflexia</taxon>
        <taxon>Chloroflexales</taxon>
        <taxon>Chloroflexineae</taxon>
        <taxon>Chloroflexaceae</taxon>
        <taxon>Chloroflexus</taxon>
    </lineage>
</organism>
<evidence type="ECO:0000256" key="3">
    <source>
        <dbReference type="ARBA" id="ARBA00023004"/>
    </source>
</evidence>
<dbReference type="InParanoid" id="A9WFV3"/>
<evidence type="ECO:0000313" key="7">
    <source>
        <dbReference type="EMBL" id="ABY35453.1"/>
    </source>
</evidence>
<dbReference type="InterPro" id="IPR029052">
    <property type="entry name" value="Metallo-depent_PP-like"/>
</dbReference>
<dbReference type="RefSeq" id="WP_012258107.1">
    <property type="nucleotide sequence ID" value="NC_010175.1"/>
</dbReference>
<dbReference type="AlphaFoldDB" id="A9WFV3"/>
<proteinExistence type="inferred from homology"/>
<dbReference type="InterPro" id="IPR050884">
    <property type="entry name" value="CNP_phosphodiesterase-III"/>
</dbReference>
<keyword evidence="3" id="KW-0408">Iron</keyword>
<feature type="region of interest" description="Disordered" evidence="5">
    <location>
        <begin position="260"/>
        <end position="295"/>
    </location>
</feature>
<dbReference type="CDD" id="cd07400">
    <property type="entry name" value="MPP_1"/>
    <property type="match status" value="1"/>
</dbReference>
<accession>A9WFV3</accession>
<dbReference type="GO" id="GO:0009245">
    <property type="term" value="P:lipid A biosynthetic process"/>
    <property type="evidence" value="ECO:0000318"/>
    <property type="project" value="GO_Central"/>
</dbReference>
<dbReference type="Gene3D" id="3.60.21.10">
    <property type="match status" value="1"/>
</dbReference>
<dbReference type="GO" id="GO:0046872">
    <property type="term" value="F:metal ion binding"/>
    <property type="evidence" value="ECO:0007669"/>
    <property type="project" value="UniProtKB-KW"/>
</dbReference>
<evidence type="ECO:0000256" key="4">
    <source>
        <dbReference type="ARBA" id="ARBA00025742"/>
    </source>
</evidence>
<evidence type="ECO:0000256" key="2">
    <source>
        <dbReference type="ARBA" id="ARBA00022801"/>
    </source>
</evidence>
<sequence>MPFRILHISDIHTGPPFNPAAAERLIADAHALNPDLLVISGDFVQRADFSRQWQAACELRRRLPQPQLVVAGNHDVPLFLLHERLFRPFDRYRRYITPDLNPVFTAPGIAVIGACTAHGWTIDGGRLNRDQMQTLRSQLAGLAADTYKVVVWHHPVGFPPAYQRKRPLVANAGEAMQLLAEFAVDLLLCGHLHLSFVGNTRDFLPELRHGTYIVQSGTTTSRRGYGDEHGANTCNLITIEADGARVQHLRFDQRSTGFQPVAEHWLPRPNTTGSDHHHVTPANRSSSRTSGVAGG</sequence>
<evidence type="ECO:0000256" key="1">
    <source>
        <dbReference type="ARBA" id="ARBA00022723"/>
    </source>
</evidence>
<dbReference type="InterPro" id="IPR004843">
    <property type="entry name" value="Calcineurin-like_PHP"/>
</dbReference>
<dbReference type="EnsemblBacteria" id="ABY35453">
    <property type="protein sequence ID" value="ABY35453"/>
    <property type="gene ID" value="Caur_2244"/>
</dbReference>
<gene>
    <name evidence="7" type="ordered locus">Caur_2244</name>
</gene>
<keyword evidence="1" id="KW-0479">Metal-binding</keyword>
<dbReference type="HOGENOM" id="CLU_063034_0_0_0"/>
<keyword evidence="8" id="KW-1185">Reference proteome</keyword>
<dbReference type="Proteomes" id="UP000002008">
    <property type="component" value="Chromosome"/>
</dbReference>
<feature type="domain" description="Calcineurin-like phosphoesterase" evidence="6">
    <location>
        <begin position="3"/>
        <end position="193"/>
    </location>
</feature>
<dbReference type="PANTHER" id="PTHR42988:SF2">
    <property type="entry name" value="CYCLIC NUCLEOTIDE PHOSPHODIESTERASE CBUA0032-RELATED"/>
    <property type="match status" value="1"/>
</dbReference>
<reference evidence="8" key="1">
    <citation type="journal article" date="2011" name="BMC Genomics">
        <title>Complete genome sequence of the filamentous anoxygenic phototrophic bacterium Chloroflexus aurantiacus.</title>
        <authorList>
            <person name="Tang K.H."/>
            <person name="Barry K."/>
            <person name="Chertkov O."/>
            <person name="Dalin E."/>
            <person name="Han C.S."/>
            <person name="Hauser L.J."/>
            <person name="Honchak B.M."/>
            <person name="Karbach L.E."/>
            <person name="Land M.L."/>
            <person name="Lapidus A."/>
            <person name="Larimer F.W."/>
            <person name="Mikhailova N."/>
            <person name="Pitluck S."/>
            <person name="Pierson B.K."/>
            <person name="Blankenship R.E."/>
        </authorList>
    </citation>
    <scope>NUCLEOTIDE SEQUENCE [LARGE SCALE GENOMIC DNA]</scope>
    <source>
        <strain evidence="8">ATCC 29366 / DSM 635 / J-10-fl</strain>
    </source>
</reference>
<dbReference type="GO" id="GO:0008758">
    <property type="term" value="F:UDP-2,3-diacylglucosamine hydrolase activity"/>
    <property type="evidence" value="ECO:0000318"/>
    <property type="project" value="GO_Central"/>
</dbReference>
<dbReference type="PANTHER" id="PTHR42988">
    <property type="entry name" value="PHOSPHOHYDROLASE"/>
    <property type="match status" value="1"/>
</dbReference>
<dbReference type="EMBL" id="CP000909">
    <property type="protein sequence ID" value="ABY35453.1"/>
    <property type="molecule type" value="Genomic_DNA"/>
</dbReference>
<dbReference type="STRING" id="324602.Caur_2244"/>
<comment type="similarity">
    <text evidence="4">Belongs to the cyclic nucleotide phosphodiesterase class-III family.</text>
</comment>